<dbReference type="InterPro" id="IPR005018">
    <property type="entry name" value="DOMON_domain"/>
</dbReference>
<dbReference type="PROSITE" id="PS50836">
    <property type="entry name" value="DOMON"/>
    <property type="match status" value="1"/>
</dbReference>
<keyword evidence="3" id="KW-1185">Reference proteome</keyword>
<dbReference type="PROSITE" id="PS51257">
    <property type="entry name" value="PROKAR_LIPOPROTEIN"/>
    <property type="match status" value="1"/>
</dbReference>
<dbReference type="AlphaFoldDB" id="H3ZNU3"/>
<dbReference type="PANTHER" id="PTHR10157:SF23">
    <property type="entry name" value="MOXD1 HOMOLOG 1"/>
    <property type="match status" value="1"/>
</dbReference>
<dbReference type="Gene3D" id="2.60.40.1210">
    <property type="entry name" value="Cellobiose dehydrogenase, cytochrome domain"/>
    <property type="match status" value="1"/>
</dbReference>
<dbReference type="GO" id="GO:0005507">
    <property type="term" value="F:copper ion binding"/>
    <property type="evidence" value="ECO:0007669"/>
    <property type="project" value="TreeGrafter"/>
</dbReference>
<proteinExistence type="predicted"/>
<feature type="domain" description="DOMON" evidence="1">
    <location>
        <begin position="69"/>
        <end position="188"/>
    </location>
</feature>
<name>H3ZNU3_THELN</name>
<dbReference type="CDD" id="cd09631">
    <property type="entry name" value="DOMON_DOH"/>
    <property type="match status" value="1"/>
</dbReference>
<dbReference type="GO" id="GO:0042420">
    <property type="term" value="P:dopamine catabolic process"/>
    <property type="evidence" value="ECO:0007669"/>
    <property type="project" value="TreeGrafter"/>
</dbReference>
<dbReference type="PaxDb" id="523849-OCC_12536"/>
<gene>
    <name evidence="2" type="ORF">OCC_12536</name>
</gene>
<dbReference type="HOGENOM" id="CLU_115706_0_0_2"/>
<dbReference type="STRING" id="523849.OCC_12536"/>
<dbReference type="EMBL" id="CP006670">
    <property type="protein sequence ID" value="EHR78402.1"/>
    <property type="molecule type" value="Genomic_DNA"/>
</dbReference>
<dbReference type="GeneID" id="16549629"/>
<evidence type="ECO:0000259" key="1">
    <source>
        <dbReference type="PROSITE" id="PS50836"/>
    </source>
</evidence>
<dbReference type="Proteomes" id="UP000015502">
    <property type="component" value="Chromosome"/>
</dbReference>
<dbReference type="RefSeq" id="WP_004068494.1">
    <property type="nucleotide sequence ID" value="NC_022084.1"/>
</dbReference>
<dbReference type="GO" id="GO:0042421">
    <property type="term" value="P:norepinephrine biosynthetic process"/>
    <property type="evidence" value="ECO:0007669"/>
    <property type="project" value="TreeGrafter"/>
</dbReference>
<dbReference type="GO" id="GO:0005615">
    <property type="term" value="C:extracellular space"/>
    <property type="evidence" value="ECO:0007669"/>
    <property type="project" value="TreeGrafter"/>
</dbReference>
<dbReference type="OrthoDB" id="117121at2157"/>
<dbReference type="Pfam" id="PF03351">
    <property type="entry name" value="DOMON"/>
    <property type="match status" value="1"/>
</dbReference>
<evidence type="ECO:0000313" key="3">
    <source>
        <dbReference type="Proteomes" id="UP000015502"/>
    </source>
</evidence>
<dbReference type="GO" id="GO:0004500">
    <property type="term" value="F:dopamine beta-monooxygenase activity"/>
    <property type="evidence" value="ECO:0007669"/>
    <property type="project" value="InterPro"/>
</dbReference>
<accession>H3ZNU3</accession>
<dbReference type="GO" id="GO:0006589">
    <property type="term" value="P:octopamine biosynthetic process"/>
    <property type="evidence" value="ECO:0007669"/>
    <property type="project" value="TreeGrafter"/>
</dbReference>
<sequence>MKDLKKLGFFVLFLVGVVFLSGCTGGGGYGTPSTTQTTQSETLTQLGEWKADGVIGENEYAHELSLVGGKLTVYWRNDDTYLYMALKGQTSGWVSIGFEPTDKMKDADMVFGWVQDGNTVVIDAYSTGTYGPHPPDEKLGGSSDILEYAGKEENGVTIIEFKRKLNTGDQYDKAFTPGQKISFIFALADADDFTTKHNIARGYGELQLDG</sequence>
<dbReference type="PANTHER" id="PTHR10157">
    <property type="entry name" value="DOPAMINE BETA HYDROXYLASE RELATED"/>
    <property type="match status" value="1"/>
</dbReference>
<dbReference type="InterPro" id="IPR000945">
    <property type="entry name" value="DBH-like"/>
</dbReference>
<dbReference type="KEGG" id="tlt:OCC_12536"/>
<protein>
    <recommendedName>
        <fullName evidence="1">DOMON domain-containing protein</fullName>
    </recommendedName>
</protein>
<reference evidence="2 3" key="1">
    <citation type="journal article" date="2012" name="J. Bacteriol.">
        <title>Genome sequence of the model hyperthermophilic archaeon Thermococcus litoralis NS-C.</title>
        <authorList>
            <person name="Gardner A.F."/>
            <person name="Kumar S."/>
            <person name="Perler F.B."/>
        </authorList>
    </citation>
    <scope>NUCLEOTIDE SEQUENCE [LARGE SCALE GENOMIC DNA]</scope>
    <source>
        <strain evidence="3">ATCC 51850 / DSM 5473 / JCM 8560 / NS-C</strain>
    </source>
</reference>
<dbReference type="SMART" id="SM00664">
    <property type="entry name" value="DoH"/>
    <property type="match status" value="1"/>
</dbReference>
<organism evidence="2 3">
    <name type="scientific">Thermococcus litoralis (strain ATCC 51850 / DSM 5473 / JCM 8560 / NS-C)</name>
    <dbReference type="NCBI Taxonomy" id="523849"/>
    <lineage>
        <taxon>Archaea</taxon>
        <taxon>Methanobacteriati</taxon>
        <taxon>Methanobacteriota</taxon>
        <taxon>Thermococci</taxon>
        <taxon>Thermococcales</taxon>
        <taxon>Thermococcaceae</taxon>
        <taxon>Thermococcus</taxon>
    </lineage>
</organism>
<evidence type="ECO:0000313" key="2">
    <source>
        <dbReference type="EMBL" id="EHR78402.1"/>
    </source>
</evidence>
<dbReference type="SUPFAM" id="SSF49344">
    <property type="entry name" value="CBD9-like"/>
    <property type="match status" value="1"/>
</dbReference>
<dbReference type="GO" id="GO:0030667">
    <property type="term" value="C:secretory granule membrane"/>
    <property type="evidence" value="ECO:0007669"/>
    <property type="project" value="TreeGrafter"/>
</dbReference>
<dbReference type="InterPro" id="IPR045266">
    <property type="entry name" value="DOH_DOMON"/>
</dbReference>